<dbReference type="Pfam" id="PF05257">
    <property type="entry name" value="CHAP"/>
    <property type="match status" value="1"/>
</dbReference>
<proteinExistence type="predicted"/>
<feature type="transmembrane region" description="Helical" evidence="2">
    <location>
        <begin position="30"/>
        <end position="50"/>
    </location>
</feature>
<gene>
    <name evidence="4" type="ORF">IAB38_04145</name>
</gene>
<keyword evidence="2" id="KW-1133">Transmembrane helix</keyword>
<name>A0A9D1DUN6_9FIRM</name>
<dbReference type="InterPro" id="IPR007921">
    <property type="entry name" value="CHAP_dom"/>
</dbReference>
<dbReference type="Pfam" id="PF01832">
    <property type="entry name" value="Glucosaminidase"/>
    <property type="match status" value="1"/>
</dbReference>
<dbReference type="SUPFAM" id="SSF54001">
    <property type="entry name" value="Cysteine proteinases"/>
    <property type="match status" value="1"/>
</dbReference>
<accession>A0A9D1DUN6</accession>
<dbReference type="AlphaFoldDB" id="A0A9D1DUN6"/>
<dbReference type="GO" id="GO:0004040">
    <property type="term" value="F:amidase activity"/>
    <property type="evidence" value="ECO:0007669"/>
    <property type="project" value="InterPro"/>
</dbReference>
<dbReference type="SMART" id="SM00047">
    <property type="entry name" value="LYZ2"/>
    <property type="match status" value="1"/>
</dbReference>
<dbReference type="InterPro" id="IPR002901">
    <property type="entry name" value="MGlyc_endo_b_GlcNAc-like_dom"/>
</dbReference>
<dbReference type="InterPro" id="IPR038765">
    <property type="entry name" value="Papain-like_cys_pep_sf"/>
</dbReference>
<dbReference type="PROSITE" id="PS50911">
    <property type="entry name" value="CHAP"/>
    <property type="match status" value="1"/>
</dbReference>
<reference evidence="4" key="2">
    <citation type="journal article" date="2021" name="PeerJ">
        <title>Extensive microbial diversity within the chicken gut microbiome revealed by metagenomics and culture.</title>
        <authorList>
            <person name="Gilroy R."/>
            <person name="Ravi A."/>
            <person name="Getino M."/>
            <person name="Pursley I."/>
            <person name="Horton D.L."/>
            <person name="Alikhan N.F."/>
            <person name="Baker D."/>
            <person name="Gharbi K."/>
            <person name="Hall N."/>
            <person name="Watson M."/>
            <person name="Adriaenssens E.M."/>
            <person name="Foster-Nyarko E."/>
            <person name="Jarju S."/>
            <person name="Secka A."/>
            <person name="Antonio M."/>
            <person name="Oren A."/>
            <person name="Chaudhuri R.R."/>
            <person name="La Ragione R."/>
            <person name="Hildebrand F."/>
            <person name="Pallen M.J."/>
        </authorList>
    </citation>
    <scope>NUCLEOTIDE SEQUENCE</scope>
    <source>
        <strain evidence="4">CHK184-20233</strain>
    </source>
</reference>
<dbReference type="InterPro" id="IPR051056">
    <property type="entry name" value="Glycosyl_Hydrolase_73"/>
</dbReference>
<dbReference type="Gene3D" id="1.10.530.10">
    <property type="match status" value="1"/>
</dbReference>
<dbReference type="PANTHER" id="PTHR33308:SF9">
    <property type="entry name" value="PEPTIDOGLYCAN HYDROLASE FLGJ"/>
    <property type="match status" value="1"/>
</dbReference>
<keyword evidence="1" id="KW-0378">Hydrolase</keyword>
<comment type="caution">
    <text evidence="4">The sequence shown here is derived from an EMBL/GenBank/DDBJ whole genome shotgun (WGS) entry which is preliminary data.</text>
</comment>
<dbReference type="Gene3D" id="4.10.80.30">
    <property type="entry name" value="DNA polymerase, domain 6"/>
    <property type="match status" value="1"/>
</dbReference>
<evidence type="ECO:0000259" key="3">
    <source>
        <dbReference type="PROSITE" id="PS50911"/>
    </source>
</evidence>
<organism evidence="4 5">
    <name type="scientific">Candidatus Onthousia excrementipullorum</name>
    <dbReference type="NCBI Taxonomy" id="2840884"/>
    <lineage>
        <taxon>Bacteria</taxon>
        <taxon>Bacillati</taxon>
        <taxon>Bacillota</taxon>
        <taxon>Bacilli</taxon>
        <taxon>Candidatus Onthousia</taxon>
    </lineage>
</organism>
<evidence type="ECO:0000256" key="1">
    <source>
        <dbReference type="ARBA" id="ARBA00022801"/>
    </source>
</evidence>
<evidence type="ECO:0000256" key="2">
    <source>
        <dbReference type="SAM" id="Phobius"/>
    </source>
</evidence>
<protein>
    <submittedName>
        <fullName evidence="4">Glucosaminidase domain-containing protein</fullName>
    </submittedName>
</protein>
<dbReference type="EMBL" id="DVHC01000043">
    <property type="protein sequence ID" value="HIR59221.1"/>
    <property type="molecule type" value="Genomic_DNA"/>
</dbReference>
<evidence type="ECO:0000313" key="4">
    <source>
        <dbReference type="EMBL" id="HIR59221.1"/>
    </source>
</evidence>
<reference evidence="4" key="1">
    <citation type="submission" date="2020-10" db="EMBL/GenBank/DDBJ databases">
        <authorList>
            <person name="Gilroy R."/>
        </authorList>
    </citation>
    <scope>NUCLEOTIDE SEQUENCE</scope>
    <source>
        <strain evidence="4">CHK184-20233</strain>
    </source>
</reference>
<keyword evidence="2" id="KW-0472">Membrane</keyword>
<dbReference type="Gene3D" id="3.90.1720.10">
    <property type="entry name" value="endopeptidase domain like (from Nostoc punctiforme)"/>
    <property type="match status" value="1"/>
</dbReference>
<feature type="domain" description="Peptidase C51" evidence="3">
    <location>
        <begin position="376"/>
        <end position="529"/>
    </location>
</feature>
<dbReference type="PRINTS" id="PR01002">
    <property type="entry name" value="FLGFLGJ"/>
</dbReference>
<sequence>MKGDRNISKRSKKYSKTRFLSSFKLSFSNYGKLVLIGLVFSIFLIGGTYLSKNNTLNNASYVAVTNAQEEYYARLEKVYNEYKADDKDFSELVITSAFSIMQSNIPDFTYDDMSEARMREVADLMLDEVEHEDGTYTYTAKGEDAVKESLADYFKGIDSSLEDVTCTRMANDVYQYVEDYLEFIGSKEDEMGDRCLSTGNTQASIFLNMSTDEYIATMGPIAQADFSRNDVFASVTLAQSIIESGWGKSGLTQQANNMFGIKCSSNWDGECINMETGEYGSTGYYTTDSNFRKYNSIEDSVNDHSLFLKENPRYPNAGVFDATTYQEQIRAIHSAGYATDPNYSSTIINTIEMYDLDKWDVPINVSSDLCYTGEGQWTIRTIAPSSSDVAFTRKSSNRGQCVWYAQARAYEVALELASKGTITDEEAASIGDKLFSIYGDAGVWVNASSGTFRTSTDINDLQAGAIISWTKSGGYGHVAFIEEVTSDSVTITEGWATNTNSCPNDWSCINFRNRTMTLDEFYNSFGPYYSGSYDFSGYIFPLEG</sequence>
<evidence type="ECO:0000313" key="5">
    <source>
        <dbReference type="Proteomes" id="UP000824232"/>
    </source>
</evidence>
<dbReference type="Proteomes" id="UP000824232">
    <property type="component" value="Unassembled WGS sequence"/>
</dbReference>
<dbReference type="PANTHER" id="PTHR33308">
    <property type="entry name" value="PEPTIDOGLYCAN HYDROLASE FLGJ"/>
    <property type="match status" value="1"/>
</dbReference>
<keyword evidence="2" id="KW-0812">Transmembrane</keyword>